<evidence type="ECO:0000259" key="2">
    <source>
        <dbReference type="Pfam" id="PF04892"/>
    </source>
</evidence>
<keyword evidence="1" id="KW-0812">Transmembrane</keyword>
<keyword evidence="4" id="KW-1185">Reference proteome</keyword>
<dbReference type="NCBIfam" id="NF037970">
    <property type="entry name" value="vanZ_1"/>
    <property type="match status" value="1"/>
</dbReference>
<dbReference type="InterPro" id="IPR006976">
    <property type="entry name" value="VanZ-like"/>
</dbReference>
<keyword evidence="1" id="KW-1133">Transmembrane helix</keyword>
<feature type="transmembrane region" description="Helical" evidence="1">
    <location>
        <begin position="74"/>
        <end position="94"/>
    </location>
</feature>
<accession>A0A411E6K0</accession>
<dbReference type="PANTHER" id="PTHR28008">
    <property type="entry name" value="DOMAIN PROTEIN, PUTATIVE (AFU_ORTHOLOGUE AFUA_3G10980)-RELATED"/>
    <property type="match status" value="1"/>
</dbReference>
<dbReference type="AlphaFoldDB" id="A0A411E6K0"/>
<dbReference type="OrthoDB" id="5472246at2"/>
<dbReference type="RefSeq" id="WP_129602169.1">
    <property type="nucleotide sequence ID" value="NZ_CP035544.1"/>
</dbReference>
<feature type="domain" description="VanZ-like" evidence="2">
    <location>
        <begin position="36"/>
        <end position="121"/>
    </location>
</feature>
<organism evidence="3 4">
    <name type="scientific">Muriicola soli</name>
    <dbReference type="NCBI Taxonomy" id="2507538"/>
    <lineage>
        <taxon>Bacteria</taxon>
        <taxon>Pseudomonadati</taxon>
        <taxon>Bacteroidota</taxon>
        <taxon>Flavobacteriia</taxon>
        <taxon>Flavobacteriales</taxon>
        <taxon>Flavobacteriaceae</taxon>
        <taxon>Muriicola</taxon>
    </lineage>
</organism>
<proteinExistence type="predicted"/>
<evidence type="ECO:0000256" key="1">
    <source>
        <dbReference type="SAM" id="Phobius"/>
    </source>
</evidence>
<dbReference type="KEGG" id="mur:EQY75_01325"/>
<feature type="transmembrane region" description="Helical" evidence="1">
    <location>
        <begin position="5"/>
        <end position="25"/>
    </location>
</feature>
<feature type="transmembrane region" description="Helical" evidence="1">
    <location>
        <begin position="106"/>
        <end position="123"/>
    </location>
</feature>
<dbReference type="PANTHER" id="PTHR28008:SF1">
    <property type="entry name" value="DOMAIN PROTEIN, PUTATIVE (AFU_ORTHOLOGUE AFUA_3G10980)-RELATED"/>
    <property type="match status" value="1"/>
</dbReference>
<dbReference type="EMBL" id="CP035544">
    <property type="protein sequence ID" value="QBA63309.1"/>
    <property type="molecule type" value="Genomic_DNA"/>
</dbReference>
<keyword evidence="1" id="KW-0472">Membrane</keyword>
<sequence length="133" mass="14936">MLKRYVAGTGFIGWMIGITILSLVSFEDDTSLDLEIPYLDKIVHFTFYFIAAVLGIFFYRTLKQRTIANFKKTLIFLGGLIVYGIIIEVLQSTFTTYRSGEITDVLANSAGALLGTLLMRAIFSGKTESKWEN</sequence>
<name>A0A411E6K0_9FLAO</name>
<gene>
    <name evidence="3" type="ORF">EQY75_01325</name>
</gene>
<dbReference type="Pfam" id="PF04892">
    <property type="entry name" value="VanZ"/>
    <property type="match status" value="1"/>
</dbReference>
<reference evidence="3 4" key="1">
    <citation type="submission" date="2019-01" db="EMBL/GenBank/DDBJ databases">
        <title>Muriicola soli sp. nov., isolated from soil.</title>
        <authorList>
            <person name="Kang H.J."/>
            <person name="Kim S.B."/>
        </authorList>
    </citation>
    <scope>NUCLEOTIDE SEQUENCE [LARGE SCALE GENOMIC DNA]</scope>
    <source>
        <strain evidence="3 4">MMS17-SY002</strain>
    </source>
</reference>
<evidence type="ECO:0000313" key="4">
    <source>
        <dbReference type="Proteomes" id="UP000290889"/>
    </source>
</evidence>
<dbReference type="Proteomes" id="UP000290889">
    <property type="component" value="Chromosome"/>
</dbReference>
<evidence type="ECO:0000313" key="3">
    <source>
        <dbReference type="EMBL" id="QBA63309.1"/>
    </source>
</evidence>
<feature type="transmembrane region" description="Helical" evidence="1">
    <location>
        <begin position="45"/>
        <end position="62"/>
    </location>
</feature>
<protein>
    <recommendedName>
        <fullName evidence="2">VanZ-like domain-containing protein</fullName>
    </recommendedName>
</protein>